<dbReference type="RefSeq" id="WP_109892767.1">
    <property type="nucleotide sequence ID" value="NZ_CP029550.1"/>
</dbReference>
<gene>
    <name evidence="1" type="ORF">DK389_21890</name>
</gene>
<accession>A0A2U8W982</accession>
<dbReference type="Proteomes" id="UP000245926">
    <property type="component" value="Chromosome"/>
</dbReference>
<dbReference type="AlphaFoldDB" id="A0A2U8W982"/>
<dbReference type="InterPro" id="IPR029058">
    <property type="entry name" value="AB_hydrolase_fold"/>
</dbReference>
<dbReference type="Gene3D" id="3.40.50.1820">
    <property type="entry name" value="alpha/beta hydrolase"/>
    <property type="match status" value="1"/>
</dbReference>
<dbReference type="PANTHER" id="PTHR46438:SF2">
    <property type="entry name" value="ALPHA_BETA-HYDROLASES SUPERFAMILY PROTEIN"/>
    <property type="match status" value="1"/>
</dbReference>
<organism evidence="1 2">
    <name type="scientific">Methylobacterium durans</name>
    <dbReference type="NCBI Taxonomy" id="2202825"/>
    <lineage>
        <taxon>Bacteria</taxon>
        <taxon>Pseudomonadati</taxon>
        <taxon>Pseudomonadota</taxon>
        <taxon>Alphaproteobacteria</taxon>
        <taxon>Hyphomicrobiales</taxon>
        <taxon>Methylobacteriaceae</taxon>
        <taxon>Methylobacterium</taxon>
    </lineage>
</organism>
<dbReference type="GO" id="GO:0016787">
    <property type="term" value="F:hydrolase activity"/>
    <property type="evidence" value="ECO:0007669"/>
    <property type="project" value="UniProtKB-KW"/>
</dbReference>
<evidence type="ECO:0000313" key="2">
    <source>
        <dbReference type="Proteomes" id="UP000245926"/>
    </source>
</evidence>
<name>A0A2U8W982_9HYPH</name>
<keyword evidence="2" id="KW-1185">Reference proteome</keyword>
<dbReference type="PANTHER" id="PTHR46438">
    <property type="entry name" value="ALPHA/BETA-HYDROLASES SUPERFAMILY PROTEIN"/>
    <property type="match status" value="1"/>
</dbReference>
<dbReference type="KEGG" id="mets:DK389_21890"/>
<proteinExistence type="predicted"/>
<dbReference type="OrthoDB" id="9808398at2"/>
<keyword evidence="1" id="KW-0378">Hydrolase</keyword>
<sequence>MPSRPHSFLPHLAGRAARGLGLAVLGGAAGWIAYSRLGIDHRVPLPPALPGRLQRLRTPVGAVNLYDDGLESGVPLLLIHSVNAAASAYEVRPLYRHFARSRPVYALDLPGFGFSERRRQVYTPAVMVGAIHAVVAEIRRRHTAARIDAIALSLSAEYLARAALERAQDYRSLGLISPTGFDARLSGRGPLGGNRGNDTARAALDLPVSGQALFDALTSRPSMRYFLEKTWGSRDIDEGLLDYGYASAHQPGAEHAPFSFIAGHLFPTDATRLYDALWLPVWMIHGTRGDFVDYRYADAFYDRPNWTIETMPTGAFPHFERLGAVARSYELFLDEIGSTHLTDPVRADSPASV</sequence>
<evidence type="ECO:0000313" key="1">
    <source>
        <dbReference type="EMBL" id="AWN42667.1"/>
    </source>
</evidence>
<protein>
    <submittedName>
        <fullName evidence="1">Alpha/beta hydrolase</fullName>
    </submittedName>
</protein>
<dbReference type="EMBL" id="CP029550">
    <property type="protein sequence ID" value="AWN42667.1"/>
    <property type="molecule type" value="Genomic_DNA"/>
</dbReference>
<reference evidence="2" key="1">
    <citation type="submission" date="2018-05" db="EMBL/GenBank/DDBJ databases">
        <title>Complete Genome Sequence of Methylobacterium sp. 17SD2-17.</title>
        <authorList>
            <person name="Srinivasan S."/>
        </authorList>
    </citation>
    <scope>NUCLEOTIDE SEQUENCE [LARGE SCALE GENOMIC DNA]</scope>
    <source>
        <strain evidence="2">17SD2-17</strain>
    </source>
</reference>
<dbReference type="SUPFAM" id="SSF53474">
    <property type="entry name" value="alpha/beta-Hydrolases"/>
    <property type="match status" value="1"/>
</dbReference>